<name>A8NT33_COPC7</name>
<accession>A8NT33</accession>
<dbReference type="RefSeq" id="XP_001836146.2">
    <property type="nucleotide sequence ID" value="XM_001836094.2"/>
</dbReference>
<dbReference type="eggNOG" id="ENOG502RCAF">
    <property type="taxonomic scope" value="Eukaryota"/>
</dbReference>
<organism evidence="2 3">
    <name type="scientific">Coprinopsis cinerea (strain Okayama-7 / 130 / ATCC MYA-4618 / FGSC 9003)</name>
    <name type="common">Inky cap fungus</name>
    <name type="synonym">Hormographiella aspergillata</name>
    <dbReference type="NCBI Taxonomy" id="240176"/>
    <lineage>
        <taxon>Eukaryota</taxon>
        <taxon>Fungi</taxon>
        <taxon>Dikarya</taxon>
        <taxon>Basidiomycota</taxon>
        <taxon>Agaricomycotina</taxon>
        <taxon>Agaricomycetes</taxon>
        <taxon>Agaricomycetidae</taxon>
        <taxon>Agaricales</taxon>
        <taxon>Agaricineae</taxon>
        <taxon>Psathyrellaceae</taxon>
        <taxon>Coprinopsis</taxon>
    </lineage>
</organism>
<dbReference type="EMBL" id="AACS02000004">
    <property type="protein sequence ID" value="EAU85655.2"/>
    <property type="molecule type" value="Genomic_DNA"/>
</dbReference>
<proteinExistence type="predicted"/>
<keyword evidence="1" id="KW-0732">Signal</keyword>
<gene>
    <name evidence="2" type="ORF">CC1G_10927</name>
</gene>
<comment type="caution">
    <text evidence="2">The sequence shown here is derived from an EMBL/GenBank/DDBJ whole genome shotgun (WGS) entry which is preliminary data.</text>
</comment>
<dbReference type="VEuPathDB" id="FungiDB:CC1G_10927"/>
<protein>
    <submittedName>
        <fullName evidence="2">Uncharacterized protein</fullName>
    </submittedName>
</protein>
<dbReference type="KEGG" id="cci:CC1G_10927"/>
<dbReference type="OMA" id="AGGIWIF"/>
<reference evidence="2 3" key="1">
    <citation type="journal article" date="2010" name="Proc. Natl. Acad. Sci. U.S.A.">
        <title>Insights into evolution of multicellular fungi from the assembled chromosomes of the mushroom Coprinopsis cinerea (Coprinus cinereus).</title>
        <authorList>
            <person name="Stajich J.E."/>
            <person name="Wilke S.K."/>
            <person name="Ahren D."/>
            <person name="Au C.H."/>
            <person name="Birren B.W."/>
            <person name="Borodovsky M."/>
            <person name="Burns C."/>
            <person name="Canback B."/>
            <person name="Casselton L.A."/>
            <person name="Cheng C.K."/>
            <person name="Deng J."/>
            <person name="Dietrich F.S."/>
            <person name="Fargo D.C."/>
            <person name="Farman M.L."/>
            <person name="Gathman A.C."/>
            <person name="Goldberg J."/>
            <person name="Guigo R."/>
            <person name="Hoegger P.J."/>
            <person name="Hooker J.B."/>
            <person name="Huggins A."/>
            <person name="James T.Y."/>
            <person name="Kamada T."/>
            <person name="Kilaru S."/>
            <person name="Kodira C."/>
            <person name="Kues U."/>
            <person name="Kupfer D."/>
            <person name="Kwan H.S."/>
            <person name="Lomsadze A."/>
            <person name="Li W."/>
            <person name="Lilly W.W."/>
            <person name="Ma L.J."/>
            <person name="Mackey A.J."/>
            <person name="Manning G."/>
            <person name="Martin F."/>
            <person name="Muraguchi H."/>
            <person name="Natvig D.O."/>
            <person name="Palmerini H."/>
            <person name="Ramesh M.A."/>
            <person name="Rehmeyer C.J."/>
            <person name="Roe B.A."/>
            <person name="Shenoy N."/>
            <person name="Stanke M."/>
            <person name="Ter-Hovhannisyan V."/>
            <person name="Tunlid A."/>
            <person name="Velagapudi R."/>
            <person name="Vision T.J."/>
            <person name="Zeng Q."/>
            <person name="Zolan M.E."/>
            <person name="Pukkila P.J."/>
        </authorList>
    </citation>
    <scope>NUCLEOTIDE SEQUENCE [LARGE SCALE GENOMIC DNA]</scope>
    <source>
        <strain evidence="3">Okayama-7 / 130 / ATCC MYA-4618 / FGSC 9003</strain>
    </source>
</reference>
<dbReference type="AlphaFoldDB" id="A8NT33"/>
<keyword evidence="3" id="KW-1185">Reference proteome</keyword>
<evidence type="ECO:0000256" key="1">
    <source>
        <dbReference type="SAM" id="SignalP"/>
    </source>
</evidence>
<evidence type="ECO:0000313" key="3">
    <source>
        <dbReference type="Proteomes" id="UP000001861"/>
    </source>
</evidence>
<dbReference type="Proteomes" id="UP000001861">
    <property type="component" value="Unassembled WGS sequence"/>
</dbReference>
<dbReference type="HOGENOM" id="CLU_116397_0_0_1"/>
<feature type="chain" id="PRO_5002727463" evidence="1">
    <location>
        <begin position="19"/>
        <end position="167"/>
    </location>
</feature>
<evidence type="ECO:0000313" key="2">
    <source>
        <dbReference type="EMBL" id="EAU85655.2"/>
    </source>
</evidence>
<dbReference type="OrthoDB" id="3257429at2759"/>
<feature type="signal peptide" evidence="1">
    <location>
        <begin position="1"/>
        <end position="18"/>
    </location>
</feature>
<sequence>MNNFFVFVFLWFLTIVNAQTTVTTTNEDGETIIQVVSTDPVLGPTTSIISTVGAGDGDGAVAPMPTTEQRGPVGAPPSTTRGTPYLPTPYVYTTVINGQSVPVTETFTPTRHSTVSMTYPTTGTILNYDEYTSRFGLPVGGAGSLGYSRGLTLLAFGVALYVVFPFV</sequence>
<dbReference type="InParanoid" id="A8NT33"/>
<dbReference type="GeneID" id="6012686"/>